<proteinExistence type="inferred from homology"/>
<feature type="transmembrane region" description="Helical" evidence="8">
    <location>
        <begin position="279"/>
        <end position="299"/>
    </location>
</feature>
<feature type="transmembrane region" description="Helical" evidence="8">
    <location>
        <begin position="118"/>
        <end position="141"/>
    </location>
</feature>
<dbReference type="EMBL" id="AP017378">
    <property type="protein sequence ID" value="BBD06764.1"/>
    <property type="molecule type" value="Genomic_DNA"/>
</dbReference>
<dbReference type="InterPro" id="IPR004776">
    <property type="entry name" value="Mem_transp_PIN-like"/>
</dbReference>
<dbReference type="Gene3D" id="1.20.1530.20">
    <property type="match status" value="1"/>
</dbReference>
<dbReference type="GO" id="GO:0055085">
    <property type="term" value="P:transmembrane transport"/>
    <property type="evidence" value="ECO:0007669"/>
    <property type="project" value="InterPro"/>
</dbReference>
<evidence type="ECO:0000256" key="6">
    <source>
        <dbReference type="ARBA" id="ARBA00022989"/>
    </source>
</evidence>
<evidence type="ECO:0000256" key="1">
    <source>
        <dbReference type="ARBA" id="ARBA00004651"/>
    </source>
</evidence>
<keyword evidence="4" id="KW-1003">Cell membrane</keyword>
<keyword evidence="7 8" id="KW-0472">Membrane</keyword>
<evidence type="ECO:0000256" key="4">
    <source>
        <dbReference type="ARBA" id="ARBA00022475"/>
    </source>
</evidence>
<evidence type="ECO:0000256" key="3">
    <source>
        <dbReference type="ARBA" id="ARBA00022448"/>
    </source>
</evidence>
<keyword evidence="6 8" id="KW-1133">Transmembrane helix</keyword>
<gene>
    <name evidence="9" type="ORF">DFE_0038</name>
</gene>
<evidence type="ECO:0000256" key="5">
    <source>
        <dbReference type="ARBA" id="ARBA00022692"/>
    </source>
</evidence>
<feature type="transmembrane region" description="Helical" evidence="8">
    <location>
        <begin position="58"/>
        <end position="79"/>
    </location>
</feature>
<sequence length="300" mass="30747">MISALAPVFAAILLGYALSRFRFPGEGFWPQAERITYFVLFPALLINKLSTAEFGTEATAMATALIGTGLITALGLLALRRRLPFEGPAFTSVFQGSIRVNTYVGLAGAAAMFGDQGIALSAVALLAIVSLNNLLCVPVLARYGSKASGSSQGLLLELMRNPLILGCVAGFTLNASGLPLPSAFHDTLAVIGRAALPMGLLAVGAGLKPGSIAQGLPGIALSSAIKLMVFPLLAMALCILLGVDGPALTVAVLFCALPTASSCYILARQLGGDTTLMATIITVQTVASALTIPIFVGLVN</sequence>
<feature type="transmembrane region" description="Helical" evidence="8">
    <location>
        <begin position="162"/>
        <end position="181"/>
    </location>
</feature>
<dbReference type="PANTHER" id="PTHR36838">
    <property type="entry name" value="AUXIN EFFLUX CARRIER FAMILY PROTEIN"/>
    <property type="match status" value="1"/>
</dbReference>
<reference evidence="9 10" key="1">
    <citation type="journal article" date="2018" name="Sci. Adv.">
        <title>Multi-heme cytochromes provide a pathway for survival in energy-limited environments.</title>
        <authorList>
            <person name="Deng X."/>
            <person name="Dohmae N."/>
            <person name="Nealson K.H."/>
            <person name="Hashimoto K."/>
            <person name="Okamoto A."/>
        </authorList>
    </citation>
    <scope>NUCLEOTIDE SEQUENCE [LARGE SCALE GENOMIC DNA]</scope>
    <source>
        <strain evidence="9 10">IS5</strain>
    </source>
</reference>
<evidence type="ECO:0000256" key="8">
    <source>
        <dbReference type="SAM" id="Phobius"/>
    </source>
</evidence>
<dbReference type="RefSeq" id="WP_232034822.1">
    <property type="nucleotide sequence ID" value="NZ_AP017378.1"/>
</dbReference>
<evidence type="ECO:0000313" key="9">
    <source>
        <dbReference type="EMBL" id="BBD06764.1"/>
    </source>
</evidence>
<feature type="transmembrane region" description="Helical" evidence="8">
    <location>
        <begin position="248"/>
        <end position="267"/>
    </location>
</feature>
<dbReference type="KEGG" id="dfl:DFE_0038"/>
<evidence type="ECO:0000256" key="7">
    <source>
        <dbReference type="ARBA" id="ARBA00023136"/>
    </source>
</evidence>
<accession>A0A2Z6AU55</accession>
<dbReference type="Proteomes" id="UP000269883">
    <property type="component" value="Chromosome"/>
</dbReference>
<keyword evidence="10" id="KW-1185">Reference proteome</keyword>
<comment type="subcellular location">
    <subcellularLocation>
        <location evidence="1">Cell membrane</location>
        <topology evidence="1">Multi-pass membrane protein</topology>
    </subcellularLocation>
</comment>
<comment type="similarity">
    <text evidence="2">Belongs to the auxin efflux carrier (TC 2.A.69) family.</text>
</comment>
<evidence type="ECO:0000256" key="2">
    <source>
        <dbReference type="ARBA" id="ARBA00010145"/>
    </source>
</evidence>
<dbReference type="Pfam" id="PF03547">
    <property type="entry name" value="Mem_trans"/>
    <property type="match status" value="1"/>
</dbReference>
<protein>
    <submittedName>
        <fullName evidence="9">Auxin Efflux Carrier</fullName>
    </submittedName>
</protein>
<feature type="transmembrane region" description="Helical" evidence="8">
    <location>
        <begin position="219"/>
        <end position="242"/>
    </location>
</feature>
<dbReference type="GO" id="GO:0005886">
    <property type="term" value="C:plasma membrane"/>
    <property type="evidence" value="ECO:0007669"/>
    <property type="project" value="UniProtKB-SubCell"/>
</dbReference>
<organism evidence="9 10">
    <name type="scientific">Desulfovibrio ferrophilus</name>
    <dbReference type="NCBI Taxonomy" id="241368"/>
    <lineage>
        <taxon>Bacteria</taxon>
        <taxon>Pseudomonadati</taxon>
        <taxon>Thermodesulfobacteriota</taxon>
        <taxon>Desulfovibrionia</taxon>
        <taxon>Desulfovibrionales</taxon>
        <taxon>Desulfovibrionaceae</taxon>
        <taxon>Desulfovibrio</taxon>
    </lineage>
</organism>
<name>A0A2Z6AU55_9BACT</name>
<keyword evidence="3" id="KW-0813">Transport</keyword>
<dbReference type="PANTHER" id="PTHR36838:SF4">
    <property type="entry name" value="AUXIN EFFLUX CARRIER FAMILY PROTEIN"/>
    <property type="match status" value="1"/>
</dbReference>
<keyword evidence="5 8" id="KW-0812">Transmembrane</keyword>
<dbReference type="AlphaFoldDB" id="A0A2Z6AU55"/>
<evidence type="ECO:0000313" key="10">
    <source>
        <dbReference type="Proteomes" id="UP000269883"/>
    </source>
</evidence>
<dbReference type="InterPro" id="IPR038770">
    <property type="entry name" value="Na+/solute_symporter_sf"/>
</dbReference>